<keyword evidence="3" id="KW-0969">Cilium</keyword>
<feature type="compositionally biased region" description="Polar residues" evidence="6">
    <location>
        <begin position="18"/>
        <end position="30"/>
    </location>
</feature>
<keyword evidence="4" id="KW-0966">Cell projection</keyword>
<protein>
    <submittedName>
        <fullName evidence="7">Uncharacterized protein</fullName>
    </submittedName>
</protein>
<gene>
    <name evidence="7" type="ORF">CTOB1V02_LOCUS8078</name>
</gene>
<feature type="region of interest" description="Disordered" evidence="6">
    <location>
        <begin position="1"/>
        <end position="87"/>
    </location>
</feature>
<dbReference type="GO" id="GO:0030992">
    <property type="term" value="C:intraciliary transport particle B"/>
    <property type="evidence" value="ECO:0007669"/>
    <property type="project" value="TreeGrafter"/>
</dbReference>
<dbReference type="AlphaFoldDB" id="A0A7R8ZSE4"/>
<proteinExistence type="inferred from homology"/>
<dbReference type="EMBL" id="OB662539">
    <property type="protein sequence ID" value="CAD7230216.1"/>
    <property type="molecule type" value="Genomic_DNA"/>
</dbReference>
<dbReference type="GO" id="GO:0005815">
    <property type="term" value="C:microtubule organizing center"/>
    <property type="evidence" value="ECO:0007669"/>
    <property type="project" value="TreeGrafter"/>
</dbReference>
<evidence type="ECO:0000256" key="3">
    <source>
        <dbReference type="ARBA" id="ARBA00023069"/>
    </source>
</evidence>
<feature type="coiled-coil region" evidence="5">
    <location>
        <begin position="386"/>
        <end position="434"/>
    </location>
</feature>
<evidence type="ECO:0000256" key="2">
    <source>
        <dbReference type="ARBA" id="ARBA00009415"/>
    </source>
</evidence>
<reference evidence="7" key="1">
    <citation type="submission" date="2020-11" db="EMBL/GenBank/DDBJ databases">
        <authorList>
            <person name="Tran Van P."/>
        </authorList>
    </citation>
    <scope>NUCLEOTIDE SEQUENCE</scope>
</reference>
<evidence type="ECO:0000256" key="5">
    <source>
        <dbReference type="SAM" id="Coils"/>
    </source>
</evidence>
<dbReference type="GO" id="GO:0005794">
    <property type="term" value="C:Golgi apparatus"/>
    <property type="evidence" value="ECO:0007669"/>
    <property type="project" value="TreeGrafter"/>
</dbReference>
<dbReference type="Pfam" id="PF10498">
    <property type="entry name" value="IFT57"/>
    <property type="match status" value="1"/>
</dbReference>
<dbReference type="OrthoDB" id="423881at2759"/>
<dbReference type="PANTHER" id="PTHR16011:SF0">
    <property type="entry name" value="INTRAFLAGELLAR TRANSPORT PROTEIN 57 HOMOLOG"/>
    <property type="match status" value="1"/>
</dbReference>
<sequence length="503" mass="56491">MSRRGSVQQTPEEHASVPPSQFASRRTSIVDQEPTPGKRASAVGRTAASSRRSSAKPDASRRSSVMTEDLGSTVTTSRLSSALSGNDEVNGIGGSADVAGPGVVFMPFVVMDDLLDKLKLLNYDVEFQQEVKMKPLNRHYFAIQSNPGEQFYLFSVLASWLVRKTGKNFATPLEYDDPNSTIADIIDHARSMGISVDFPPSRLKQGCGEQVIYLLDRLADEALKVNTFSWERPLILPEEGAAEEEEDEEFIDEQEIVLDNEETIPEDSDEDEENVLNLEDLKALSAPGLESRLADIGGGQPEEIRESNTNADEWKLEVERVLPYLKVTIRNDMRDWRSHVDQMNTHHQGIDEGLTSTKQQLSKLHGDISKTLEKIGSREKYLNGQFEQMMTEFRSYQDQLSQARHEYSMASGGVNERKGKFRELSTRVDALKEEMERRGSSMTDGSPLVTIRKALSRIKQESQAMDVRIGVVEHALLQARLRDRSQMQRELQPQQIVVPSGLY</sequence>
<feature type="compositionally biased region" description="Low complexity" evidence="6">
    <location>
        <begin position="39"/>
        <end position="52"/>
    </location>
</feature>
<comment type="subcellular location">
    <subcellularLocation>
        <location evidence="1">Cell projection</location>
        <location evidence="1">Cilium</location>
    </subcellularLocation>
</comment>
<dbReference type="GO" id="GO:0042073">
    <property type="term" value="P:intraciliary transport"/>
    <property type="evidence" value="ECO:0007669"/>
    <property type="project" value="TreeGrafter"/>
</dbReference>
<dbReference type="InterPro" id="IPR019530">
    <property type="entry name" value="Intra-flagellar_transport_57"/>
</dbReference>
<accession>A0A7R8ZSE4</accession>
<comment type="similarity">
    <text evidence="2">Belongs to the IFT57 family.</text>
</comment>
<organism evidence="7">
    <name type="scientific">Cyprideis torosa</name>
    <dbReference type="NCBI Taxonomy" id="163714"/>
    <lineage>
        <taxon>Eukaryota</taxon>
        <taxon>Metazoa</taxon>
        <taxon>Ecdysozoa</taxon>
        <taxon>Arthropoda</taxon>
        <taxon>Crustacea</taxon>
        <taxon>Oligostraca</taxon>
        <taxon>Ostracoda</taxon>
        <taxon>Podocopa</taxon>
        <taxon>Podocopida</taxon>
        <taxon>Cytherocopina</taxon>
        <taxon>Cytheroidea</taxon>
        <taxon>Cytherideidae</taxon>
        <taxon>Cyprideis</taxon>
    </lineage>
</organism>
<dbReference type="GO" id="GO:0005929">
    <property type="term" value="C:cilium"/>
    <property type="evidence" value="ECO:0007669"/>
    <property type="project" value="UniProtKB-SubCell"/>
</dbReference>
<feature type="compositionally biased region" description="Polar residues" evidence="6">
    <location>
        <begin position="1"/>
        <end position="10"/>
    </location>
</feature>
<evidence type="ECO:0000256" key="6">
    <source>
        <dbReference type="SAM" id="MobiDB-lite"/>
    </source>
</evidence>
<dbReference type="GO" id="GO:1905515">
    <property type="term" value="P:non-motile cilium assembly"/>
    <property type="evidence" value="ECO:0007669"/>
    <property type="project" value="TreeGrafter"/>
</dbReference>
<evidence type="ECO:0000313" key="7">
    <source>
        <dbReference type="EMBL" id="CAD7230216.1"/>
    </source>
</evidence>
<evidence type="ECO:0000256" key="1">
    <source>
        <dbReference type="ARBA" id="ARBA00004138"/>
    </source>
</evidence>
<dbReference type="PANTHER" id="PTHR16011">
    <property type="entry name" value="IFT57/HIPPI"/>
    <property type="match status" value="1"/>
</dbReference>
<evidence type="ECO:0000256" key="4">
    <source>
        <dbReference type="ARBA" id="ARBA00023273"/>
    </source>
</evidence>
<name>A0A7R8ZSE4_9CRUS</name>
<feature type="compositionally biased region" description="Polar residues" evidence="6">
    <location>
        <begin position="70"/>
        <end position="84"/>
    </location>
</feature>
<keyword evidence="5" id="KW-0175">Coiled coil</keyword>